<keyword evidence="2" id="KW-1133">Transmembrane helix</keyword>
<feature type="region of interest" description="Disordered" evidence="1">
    <location>
        <begin position="1"/>
        <end position="29"/>
    </location>
</feature>
<dbReference type="InterPro" id="IPR014867">
    <property type="entry name" value="Spore_coat_CotH_CotH2/3/7"/>
</dbReference>
<protein>
    <recommendedName>
        <fullName evidence="3">Bacterial repeat domain-containing protein</fullName>
    </recommendedName>
</protein>
<feature type="transmembrane region" description="Helical" evidence="2">
    <location>
        <begin position="42"/>
        <end position="61"/>
    </location>
</feature>
<accession>A0ABS0J758</accession>
<evidence type="ECO:0000259" key="3">
    <source>
        <dbReference type="Pfam" id="PF18998"/>
    </source>
</evidence>
<feature type="domain" description="Bacterial repeat" evidence="3">
    <location>
        <begin position="512"/>
        <end position="564"/>
    </location>
</feature>
<dbReference type="InterPro" id="IPR044060">
    <property type="entry name" value="Bacterial_rp_domain"/>
</dbReference>
<evidence type="ECO:0000256" key="1">
    <source>
        <dbReference type="SAM" id="MobiDB-lite"/>
    </source>
</evidence>
<organism evidence="4 5">
    <name type="scientific">Nitratidesulfovibrio oxamicus</name>
    <dbReference type="NCBI Taxonomy" id="32016"/>
    <lineage>
        <taxon>Bacteria</taxon>
        <taxon>Pseudomonadati</taxon>
        <taxon>Thermodesulfobacteriota</taxon>
        <taxon>Desulfovibrionia</taxon>
        <taxon>Desulfovibrionales</taxon>
        <taxon>Desulfovibrionaceae</taxon>
        <taxon>Nitratidesulfovibrio</taxon>
    </lineage>
</organism>
<keyword evidence="2" id="KW-0812">Transmembrane</keyword>
<keyword evidence="2" id="KW-0472">Membrane</keyword>
<sequence length="565" mass="63217">MSISTTRPSSTQHGGGTTPPSGPRVAGPYVSGPARMAPAPRIPLWAAALFVAALLCAGLLLERTSAVRQYRFVSLDMATKKDALGSPRKRQLLAEMGLPDVHAVAPENTAHTAALLEQARRDADPAMVASGWPVFAVRTDEASLNDPETGINVNHKERGREWERPAAVVYYRDGQERLATGVGLRLHGGGSRDLGISYRVYFRNAYGAPAQPADVFFPGTEGTLKRLVLRKEKTTSPGFINMLGLDIMGMLGAETPRFVPAVFSVNGKDMGLSLVSEHIADAHWKRRLGHDNFLLYSIRKGNDRAEFAALRELYLWIRLMPAPLTMPQAERRMDLRSMCAIIFGAVYMGENDWDQGALLLDKTQPDPRWTNIAWDLDQAFQHLSPTAPLERRPGWKFAMDEAKAVRMRLFLRLWKEAPEFRTWFLRYVVDALNHTLRPSERERMIAPYVAMERQLGREMFDQDMAAAMLAARPVQVMEETVRDLGAPAWSTVHVSSSCPVRIDDMADYTEYTGRYFMGQTVRLHATPQDGKRFSHWEANGVRHSGPDMELTVERATAIRAVFTDI</sequence>
<gene>
    <name evidence="4" type="ORF">FVW20_15120</name>
</gene>
<evidence type="ECO:0000256" key="2">
    <source>
        <dbReference type="SAM" id="Phobius"/>
    </source>
</evidence>
<evidence type="ECO:0000313" key="5">
    <source>
        <dbReference type="Proteomes" id="UP001194469"/>
    </source>
</evidence>
<reference evidence="4 5" key="1">
    <citation type="submission" date="2019-08" db="EMBL/GenBank/DDBJ databases">
        <authorList>
            <person name="Luo N."/>
        </authorList>
    </citation>
    <scope>NUCLEOTIDE SEQUENCE [LARGE SCALE GENOMIC DNA]</scope>
    <source>
        <strain evidence="4 5">NCIMB 9442</strain>
    </source>
</reference>
<comment type="caution">
    <text evidence="4">The sequence shown here is derived from an EMBL/GenBank/DDBJ whole genome shotgun (WGS) entry which is preliminary data.</text>
</comment>
<dbReference type="Proteomes" id="UP001194469">
    <property type="component" value="Unassembled WGS sequence"/>
</dbReference>
<name>A0ABS0J758_9BACT</name>
<dbReference type="Pfam" id="PF08757">
    <property type="entry name" value="CotH"/>
    <property type="match status" value="1"/>
</dbReference>
<dbReference type="EMBL" id="VRYY01000539">
    <property type="protein sequence ID" value="MBG3878304.1"/>
    <property type="molecule type" value="Genomic_DNA"/>
</dbReference>
<evidence type="ECO:0000313" key="4">
    <source>
        <dbReference type="EMBL" id="MBG3878304.1"/>
    </source>
</evidence>
<keyword evidence="5" id="KW-1185">Reference proteome</keyword>
<feature type="compositionally biased region" description="Polar residues" evidence="1">
    <location>
        <begin position="1"/>
        <end position="12"/>
    </location>
</feature>
<dbReference type="Pfam" id="PF18998">
    <property type="entry name" value="Flg_new_2"/>
    <property type="match status" value="1"/>
</dbReference>
<proteinExistence type="predicted"/>